<reference evidence="2 3" key="1">
    <citation type="submission" date="2016-10" db="EMBL/GenBank/DDBJ databases">
        <authorList>
            <person name="de Groot N.N."/>
        </authorList>
    </citation>
    <scope>NUCLEOTIDE SEQUENCE [LARGE SCALE GENOMIC DNA]</scope>
    <source>
        <strain evidence="2 3">DSM 12272</strain>
    </source>
</reference>
<keyword evidence="3" id="KW-1185">Reference proteome</keyword>
<dbReference type="OrthoDB" id="9771902at2"/>
<sequence>MNKLRYIDKKILCKYDLSEEFFENLGVEINDIVPLRKVFVLVTSEGKKILKIVNSTEERLEFIDKSLDYISKRYSNVLSYYKNKNNKVYEIWKGETYVLLDMIDGREATFSNPIEINLCSKAIANMHLASKGILDTMDEDIVIENSGENLIRVMNDSYKILENIKYNVNKYRYKNEFDKMFIINVDYNLKEIEKSLEFLALSDYNNILLNKSKMVLCHNDLAHHNFIIDGEEVKIIDFDYCKFDTRVVDVANYTLKVIKNFAYDSKKVKAILDSYNEVEKLDNEEIRLLYVILSFPKDFVTIVTDYYYKQKSWDEDVFINRFKSKLENETHRKEFLNNFIQEFKEYFY</sequence>
<dbReference type="AlphaFoldDB" id="A0A1H0VT53"/>
<keyword evidence="2" id="KW-0167">Capsid protein</keyword>
<dbReference type="NCBIfam" id="TIGR02906">
    <property type="entry name" value="spore_CotS"/>
    <property type="match status" value="1"/>
</dbReference>
<dbReference type="RefSeq" id="WP_089973236.1">
    <property type="nucleotide sequence ID" value="NZ_CP071376.1"/>
</dbReference>
<dbReference type="Gene3D" id="3.30.200.20">
    <property type="entry name" value="Phosphorylase Kinase, domain 1"/>
    <property type="match status" value="1"/>
</dbReference>
<dbReference type="SUPFAM" id="SSF56112">
    <property type="entry name" value="Protein kinase-like (PK-like)"/>
    <property type="match status" value="1"/>
</dbReference>
<dbReference type="GO" id="GO:0042601">
    <property type="term" value="C:endospore-forming forespore"/>
    <property type="evidence" value="ECO:0007669"/>
    <property type="project" value="TreeGrafter"/>
</dbReference>
<reference evidence="1 4" key="2">
    <citation type="submission" date="2020-08" db="EMBL/GenBank/DDBJ databases">
        <title>Clostridia isolated from Swiss meat.</title>
        <authorList>
            <person name="Wambui J."/>
            <person name="Stevens M.J.A."/>
            <person name="Stephan R."/>
        </authorList>
    </citation>
    <scope>NUCLEOTIDE SEQUENCE [LARGE SCALE GENOMIC DNA]</scope>
    <source>
        <strain evidence="1 4">CM001</strain>
    </source>
</reference>
<evidence type="ECO:0000313" key="2">
    <source>
        <dbReference type="EMBL" id="SDP81697.1"/>
    </source>
</evidence>
<dbReference type="InterPro" id="IPR011009">
    <property type="entry name" value="Kinase-like_dom_sf"/>
</dbReference>
<dbReference type="EMBL" id="JACKWY010000003">
    <property type="protein sequence ID" value="MBB6714180.1"/>
    <property type="molecule type" value="Genomic_DNA"/>
</dbReference>
<dbReference type="PANTHER" id="PTHR39179:SF1">
    <property type="entry name" value="SPORE COAT PROTEIN I"/>
    <property type="match status" value="1"/>
</dbReference>
<dbReference type="Gene3D" id="3.90.1200.10">
    <property type="match status" value="1"/>
</dbReference>
<dbReference type="STRING" id="94869.SAMN04488529_11932"/>
<dbReference type="Pfam" id="PF01633">
    <property type="entry name" value="Choline_kinase"/>
    <property type="match status" value="1"/>
</dbReference>
<proteinExistence type="predicted"/>
<dbReference type="EMBL" id="FNJM01000019">
    <property type="protein sequence ID" value="SDP81697.1"/>
    <property type="molecule type" value="Genomic_DNA"/>
</dbReference>
<dbReference type="Proteomes" id="UP000198597">
    <property type="component" value="Unassembled WGS sequence"/>
</dbReference>
<accession>A0A1H0VT53</accession>
<dbReference type="GeneID" id="65308623"/>
<evidence type="ECO:0000313" key="3">
    <source>
        <dbReference type="Proteomes" id="UP000198597"/>
    </source>
</evidence>
<dbReference type="Proteomes" id="UP000585258">
    <property type="component" value="Unassembled WGS sequence"/>
</dbReference>
<protein>
    <submittedName>
        <fullName evidence="1">CotS family spore coat protein</fullName>
    </submittedName>
    <submittedName>
        <fullName evidence="2">Spore coat protein, CotS family</fullName>
    </submittedName>
</protein>
<dbReference type="InterPro" id="IPR047175">
    <property type="entry name" value="CotS-like"/>
</dbReference>
<evidence type="ECO:0000313" key="4">
    <source>
        <dbReference type="Proteomes" id="UP000585258"/>
    </source>
</evidence>
<evidence type="ECO:0000313" key="1">
    <source>
        <dbReference type="EMBL" id="MBB6714180.1"/>
    </source>
</evidence>
<organism evidence="2 3">
    <name type="scientific">Clostridium gasigenes</name>
    <dbReference type="NCBI Taxonomy" id="94869"/>
    <lineage>
        <taxon>Bacteria</taxon>
        <taxon>Bacillati</taxon>
        <taxon>Bacillota</taxon>
        <taxon>Clostridia</taxon>
        <taxon>Eubacteriales</taxon>
        <taxon>Clostridiaceae</taxon>
        <taxon>Clostridium</taxon>
    </lineage>
</organism>
<dbReference type="InterPro" id="IPR014255">
    <property type="entry name" value="Spore_coat_CotS"/>
</dbReference>
<gene>
    <name evidence="1" type="ORF">H7E68_05450</name>
    <name evidence="2" type="ORF">SAMN04488529_11932</name>
</gene>
<keyword evidence="2" id="KW-0946">Virion</keyword>
<name>A0A1H0VT53_9CLOT</name>
<dbReference type="PANTHER" id="PTHR39179">
    <property type="entry name" value="SPORE COAT PROTEIN I"/>
    <property type="match status" value="1"/>
</dbReference>